<dbReference type="RefSeq" id="WP_115403007.1">
    <property type="nucleotide sequence ID" value="NZ_QPKV01000004.1"/>
</dbReference>
<dbReference type="Gene3D" id="1.10.1740.10">
    <property type="match status" value="1"/>
</dbReference>
<sequence length="105" mass="12235">MQAPIHHSSDHKTDSSLKVWVSDHEIFLNGLRTQDEIAFKSLYKQYSAALYGNILRTVKEDTRAKHILECTFVEIWNSISLYDETKIKLFTWLNQIAGKHIKLSE</sequence>
<protein>
    <recommendedName>
        <fullName evidence="3">RNA polymerase sigma-70 region 2 domain-containing protein</fullName>
    </recommendedName>
</protein>
<keyword evidence="2" id="KW-1185">Reference proteome</keyword>
<evidence type="ECO:0000313" key="1">
    <source>
        <dbReference type="EMBL" id="RDC56277.1"/>
    </source>
</evidence>
<reference evidence="1 2" key="1">
    <citation type="submission" date="2018-07" db="EMBL/GenBank/DDBJ databases">
        <title>Pedobacter sp. nov., isolated from soil.</title>
        <authorList>
            <person name="Zhou L.Y."/>
            <person name="Du Z.J."/>
        </authorList>
    </citation>
    <scope>NUCLEOTIDE SEQUENCE [LARGE SCALE GENOMIC DNA]</scope>
    <source>
        <strain evidence="1 2">JDX94</strain>
    </source>
</reference>
<dbReference type="EMBL" id="QPKV01000004">
    <property type="protein sequence ID" value="RDC56277.1"/>
    <property type="molecule type" value="Genomic_DNA"/>
</dbReference>
<name>A0A369PZ67_9SPHI</name>
<dbReference type="InterPro" id="IPR013325">
    <property type="entry name" value="RNA_pol_sigma_r2"/>
</dbReference>
<dbReference type="Proteomes" id="UP000253961">
    <property type="component" value="Unassembled WGS sequence"/>
</dbReference>
<dbReference type="GO" id="GO:0003700">
    <property type="term" value="F:DNA-binding transcription factor activity"/>
    <property type="evidence" value="ECO:0007669"/>
    <property type="project" value="InterPro"/>
</dbReference>
<dbReference type="SUPFAM" id="SSF88946">
    <property type="entry name" value="Sigma2 domain of RNA polymerase sigma factors"/>
    <property type="match status" value="1"/>
</dbReference>
<evidence type="ECO:0008006" key="3">
    <source>
        <dbReference type="Google" id="ProtNLM"/>
    </source>
</evidence>
<accession>A0A369PZ67</accession>
<proteinExistence type="predicted"/>
<organism evidence="1 2">
    <name type="scientific">Pedobacter chinensis</name>
    <dbReference type="NCBI Taxonomy" id="2282421"/>
    <lineage>
        <taxon>Bacteria</taxon>
        <taxon>Pseudomonadati</taxon>
        <taxon>Bacteroidota</taxon>
        <taxon>Sphingobacteriia</taxon>
        <taxon>Sphingobacteriales</taxon>
        <taxon>Sphingobacteriaceae</taxon>
        <taxon>Pedobacter</taxon>
    </lineage>
</organism>
<dbReference type="GO" id="GO:0006352">
    <property type="term" value="P:DNA-templated transcription initiation"/>
    <property type="evidence" value="ECO:0007669"/>
    <property type="project" value="InterPro"/>
</dbReference>
<comment type="caution">
    <text evidence="1">The sequence shown here is derived from an EMBL/GenBank/DDBJ whole genome shotgun (WGS) entry which is preliminary data.</text>
</comment>
<dbReference type="AlphaFoldDB" id="A0A369PZ67"/>
<dbReference type="OrthoDB" id="772560at2"/>
<evidence type="ECO:0000313" key="2">
    <source>
        <dbReference type="Proteomes" id="UP000253961"/>
    </source>
</evidence>
<gene>
    <name evidence="1" type="ORF">DU508_11760</name>
</gene>